<evidence type="ECO:0000256" key="2">
    <source>
        <dbReference type="PROSITE-ProRule" id="PRU01282"/>
    </source>
</evidence>
<dbReference type="SUPFAM" id="SSF52833">
    <property type="entry name" value="Thioredoxin-like"/>
    <property type="match status" value="1"/>
</dbReference>
<organism evidence="4 5">
    <name type="scientific">Phaeospirillum tilakii</name>
    <dbReference type="NCBI Taxonomy" id="741673"/>
    <lineage>
        <taxon>Bacteria</taxon>
        <taxon>Pseudomonadati</taxon>
        <taxon>Pseudomonadota</taxon>
        <taxon>Alphaproteobacteria</taxon>
        <taxon>Rhodospirillales</taxon>
        <taxon>Rhodospirillaceae</taxon>
        <taxon>Phaeospirillum</taxon>
    </lineage>
</organism>
<keyword evidence="5" id="KW-1185">Reference proteome</keyword>
<dbReference type="RefSeq" id="WP_377318147.1">
    <property type="nucleotide sequence ID" value="NZ_JBHUIY010000038.1"/>
</dbReference>
<evidence type="ECO:0000313" key="5">
    <source>
        <dbReference type="Proteomes" id="UP001597296"/>
    </source>
</evidence>
<protein>
    <submittedName>
        <fullName evidence="4">ArsC/Spx/MgsR family protein</fullName>
    </submittedName>
</protein>
<dbReference type="InterPro" id="IPR006503">
    <property type="entry name" value="Nase-assoc"/>
</dbReference>
<dbReference type="Gene3D" id="3.40.30.10">
    <property type="entry name" value="Glutaredoxin"/>
    <property type="match status" value="1"/>
</dbReference>
<evidence type="ECO:0000256" key="3">
    <source>
        <dbReference type="SAM" id="MobiDB-lite"/>
    </source>
</evidence>
<dbReference type="CDD" id="cd03033">
    <property type="entry name" value="ArsC_15kD"/>
    <property type="match status" value="1"/>
</dbReference>
<comment type="similarity">
    <text evidence="1 2">Belongs to the ArsC family.</text>
</comment>
<dbReference type="InterPro" id="IPR036249">
    <property type="entry name" value="Thioredoxin-like_sf"/>
</dbReference>
<evidence type="ECO:0000313" key="4">
    <source>
        <dbReference type="EMBL" id="MFD2235194.1"/>
    </source>
</evidence>
<name>A0ABW5CD54_9PROT</name>
<gene>
    <name evidence="4" type="ORF">ACFSNB_15390</name>
</gene>
<dbReference type="Pfam" id="PF03960">
    <property type="entry name" value="ArsC"/>
    <property type="match status" value="1"/>
</dbReference>
<feature type="region of interest" description="Disordered" evidence="3">
    <location>
        <begin position="121"/>
        <end position="144"/>
    </location>
</feature>
<dbReference type="InterPro" id="IPR006660">
    <property type="entry name" value="Arsenate_reductase-like"/>
</dbReference>
<evidence type="ECO:0000256" key="1">
    <source>
        <dbReference type="ARBA" id="ARBA00007198"/>
    </source>
</evidence>
<accession>A0ABW5CD54</accession>
<dbReference type="EMBL" id="JBHUIY010000038">
    <property type="protein sequence ID" value="MFD2235194.1"/>
    <property type="molecule type" value="Genomic_DNA"/>
</dbReference>
<dbReference type="NCBIfam" id="TIGR01616">
    <property type="entry name" value="nitro_assoc"/>
    <property type="match status" value="1"/>
</dbReference>
<reference evidence="5" key="1">
    <citation type="journal article" date="2019" name="Int. J. Syst. Evol. Microbiol.">
        <title>The Global Catalogue of Microorganisms (GCM) 10K type strain sequencing project: providing services to taxonomists for standard genome sequencing and annotation.</title>
        <authorList>
            <consortium name="The Broad Institute Genomics Platform"/>
            <consortium name="The Broad Institute Genome Sequencing Center for Infectious Disease"/>
            <person name="Wu L."/>
            <person name="Ma J."/>
        </authorList>
    </citation>
    <scope>NUCLEOTIDE SEQUENCE [LARGE SCALE GENOMIC DNA]</scope>
    <source>
        <strain evidence="5">KCTC 15012</strain>
    </source>
</reference>
<dbReference type="PROSITE" id="PS51353">
    <property type="entry name" value="ARSC"/>
    <property type="match status" value="1"/>
</dbReference>
<dbReference type="Proteomes" id="UP001597296">
    <property type="component" value="Unassembled WGS sequence"/>
</dbReference>
<comment type="caution">
    <text evidence="4">The sequence shown here is derived from an EMBL/GenBank/DDBJ whole genome shotgun (WGS) entry which is preliminary data.</text>
</comment>
<sequence length="144" mass="15983">MAVILFYEKPGCVNNTRQKQILRQSGHDVVALDIRVQTWRPETLRPFFGDRPVAEWFNRAAPRVKSGAVVPELAEADEALAQMCLDPLLIRRPLIECDGRRLAGFDEAVLDSWVGLAPRAEPAPQACPRSEGVCPEPPSTGEEH</sequence>
<proteinExistence type="inferred from homology"/>